<dbReference type="Gene3D" id="3.40.50.1820">
    <property type="entry name" value="alpha/beta hydrolase"/>
    <property type="match status" value="1"/>
</dbReference>
<dbReference type="AlphaFoldDB" id="S5UBK7"/>
<keyword evidence="1" id="KW-0378">Hydrolase</keyword>
<reference evidence="4" key="1">
    <citation type="journal article" date="2013" name="Proc. Natl. Acad. Sci. U.S.A.">
        <title>Mapping gene clusters within arrayed metagenomic libraries to expand the structural diversity of biomedically relevant natural products.</title>
        <authorList>
            <person name="Owen J.G."/>
            <person name="Reddy B.V."/>
            <person name="Ternei M.A."/>
            <person name="Charlop-Powers Z."/>
            <person name="Calle P.Y."/>
            <person name="Kim J.H."/>
            <person name="Brady S.F."/>
        </authorList>
    </citation>
    <scope>NUCLEOTIDE SEQUENCE</scope>
</reference>
<dbReference type="PANTHER" id="PTHR10272:SF0">
    <property type="entry name" value="PLATELET-ACTIVATING FACTOR ACETYLHYDROLASE"/>
    <property type="match status" value="1"/>
</dbReference>
<evidence type="ECO:0000256" key="2">
    <source>
        <dbReference type="ARBA" id="ARBA00022963"/>
    </source>
</evidence>
<proteinExistence type="predicted"/>
<dbReference type="EMBL" id="KF264538">
    <property type="protein sequence ID" value="AGS49272.1"/>
    <property type="molecule type" value="Genomic_DNA"/>
</dbReference>
<dbReference type="GO" id="GO:0016042">
    <property type="term" value="P:lipid catabolic process"/>
    <property type="evidence" value="ECO:0007669"/>
    <property type="project" value="UniProtKB-KW"/>
</dbReference>
<protein>
    <submittedName>
        <fullName evidence="4">Lipase</fullName>
    </submittedName>
</protein>
<accession>S5UBK7</accession>
<organism evidence="4">
    <name type="scientific">uncultured bacterium esnapd1.2</name>
    <dbReference type="NCBI Taxonomy" id="1366589"/>
    <lineage>
        <taxon>Bacteria</taxon>
        <taxon>environmental samples</taxon>
    </lineage>
</organism>
<dbReference type="SUPFAM" id="SSF53474">
    <property type="entry name" value="alpha/beta-Hydrolases"/>
    <property type="match status" value="1"/>
</dbReference>
<keyword evidence="2" id="KW-0442">Lipid degradation</keyword>
<evidence type="ECO:0000256" key="1">
    <source>
        <dbReference type="ARBA" id="ARBA00022801"/>
    </source>
</evidence>
<keyword evidence="3" id="KW-0443">Lipid metabolism</keyword>
<sequence>MLCGPLAVPGSAHAAAPAGLTLPRPTGVFGVGTTELHLVDRDRADPWQPERLRELMVSVFYPTRRGRCERRARYLGPGIASLFAAGAANLLGIQPGQVDWAGLRTNARTGAPAYGRGDRPVVLYSPGFYSERALGTVLIEELASQGYVVVVAIDHTYETRAVEFPGGRVVTGTVNGSDPEAAETAARTRVADARFVLGQLSHAALPPGLHGAMDLSKAGIFGHSAGGLTAAQSMYEDRRFTAAADLDGPLAATWNAEPAPVARHGLDRPLLFMGGMLDAGPHTHLTSPSLREFWARSPGWKLDVHVPAGRHYTFTDVQVFLPQIDRAVGVPATTRERFIGTVDARRVVATQRAYLTAFFDQHLRGIDQPLLRTPSPAHPDVRVIP</sequence>
<dbReference type="PANTHER" id="PTHR10272">
    <property type="entry name" value="PLATELET-ACTIVATING FACTOR ACETYLHYDROLASE"/>
    <property type="match status" value="1"/>
</dbReference>
<name>S5UBK7_9BACT</name>
<evidence type="ECO:0000313" key="4">
    <source>
        <dbReference type="EMBL" id="AGS49272.1"/>
    </source>
</evidence>
<dbReference type="GO" id="GO:0003847">
    <property type="term" value="F:1-alkyl-2-acetylglycerophosphocholine esterase activity"/>
    <property type="evidence" value="ECO:0007669"/>
    <property type="project" value="TreeGrafter"/>
</dbReference>
<dbReference type="ESTHER" id="9bact-s5ubk7">
    <property type="family name" value="PAF-Acetylhydrolase"/>
</dbReference>
<dbReference type="InterPro" id="IPR029058">
    <property type="entry name" value="AB_hydrolase_fold"/>
</dbReference>
<evidence type="ECO:0000256" key="3">
    <source>
        <dbReference type="ARBA" id="ARBA00023098"/>
    </source>
</evidence>